<dbReference type="PANTHER" id="PTHR39947">
    <property type="entry name" value="IP19862P"/>
    <property type="match status" value="1"/>
</dbReference>
<protein>
    <submittedName>
        <fullName evidence="3">Uncharacterized protein</fullName>
    </submittedName>
</protein>
<dbReference type="OrthoDB" id="10056560at2759"/>
<dbReference type="Pfam" id="PF15038">
    <property type="entry name" value="Jiraiya"/>
    <property type="match status" value="1"/>
</dbReference>
<proteinExistence type="predicted"/>
<feature type="compositionally biased region" description="Basic residues" evidence="1">
    <location>
        <begin position="50"/>
        <end position="67"/>
    </location>
</feature>
<organism evidence="3 4">
    <name type="scientific">Amphibalanus amphitrite</name>
    <name type="common">Striped barnacle</name>
    <name type="synonym">Balanus amphitrite</name>
    <dbReference type="NCBI Taxonomy" id="1232801"/>
    <lineage>
        <taxon>Eukaryota</taxon>
        <taxon>Metazoa</taxon>
        <taxon>Ecdysozoa</taxon>
        <taxon>Arthropoda</taxon>
        <taxon>Crustacea</taxon>
        <taxon>Multicrustacea</taxon>
        <taxon>Cirripedia</taxon>
        <taxon>Thoracica</taxon>
        <taxon>Thoracicalcarea</taxon>
        <taxon>Balanomorpha</taxon>
        <taxon>Balanoidea</taxon>
        <taxon>Balanidae</taxon>
        <taxon>Amphibalaninae</taxon>
        <taxon>Amphibalanus</taxon>
    </lineage>
</organism>
<dbReference type="EMBL" id="VIIS01001359">
    <property type="protein sequence ID" value="KAF0299501.1"/>
    <property type="molecule type" value="Genomic_DNA"/>
</dbReference>
<gene>
    <name evidence="3" type="ORF">FJT64_003472</name>
</gene>
<dbReference type="Proteomes" id="UP000440578">
    <property type="component" value="Unassembled WGS sequence"/>
</dbReference>
<keyword evidence="4" id="KW-1185">Reference proteome</keyword>
<dbReference type="AlphaFoldDB" id="A0A6A4WC54"/>
<evidence type="ECO:0000313" key="4">
    <source>
        <dbReference type="Proteomes" id="UP000440578"/>
    </source>
</evidence>
<sequence length="476" mass="50587">MYSWNSCPRCERGYDTGPVQRGGAVTPPGEEQGGSERTAATGAVQECREGRRRPSGRHQARAARRRCGPAAVRRSASDPAAMLKHIAATSGGTMERRPANGDVRHANGGPQPAPRLNGTLPNRSNYPHVHNATLRSNGGAHGFNVSAYSTVSKHSQTSGSVSPGQTATTRTTGLDQSRDQSQPSVDISALTALNASAATRLDVTGRGDVPLPPPTPAAAAAAAAAGLGPSKRTDSFCERLVPPLPRDARVKRMLCCLGLLCLSSLLLAILASIFLLKVTPLDVDEFSHLISGYRRAVDAQQYIKLYEVTVALSALSVCLNLCCLLVCAIQFVLCIKLSKPPGNDDRTGAYLQESSPSRVFAMVGYFLSIPVFLTGVVLYTFLHFHSTSAITTSVFLGLGILFCGGATAHNIAVWHRVKHNRLARQRAVHLKASTPSRSEPVYGCRDPGSPGMPAATLDLSRQLANISNIHELSTLV</sequence>
<feature type="transmembrane region" description="Helical" evidence="2">
    <location>
        <begin position="314"/>
        <end position="338"/>
    </location>
</feature>
<evidence type="ECO:0000313" key="3">
    <source>
        <dbReference type="EMBL" id="KAF0299501.1"/>
    </source>
</evidence>
<feature type="transmembrane region" description="Helical" evidence="2">
    <location>
        <begin position="254"/>
        <end position="276"/>
    </location>
</feature>
<keyword evidence="2" id="KW-0812">Transmembrane</keyword>
<evidence type="ECO:0000256" key="1">
    <source>
        <dbReference type="SAM" id="MobiDB-lite"/>
    </source>
</evidence>
<feature type="region of interest" description="Disordered" evidence="1">
    <location>
        <begin position="1"/>
        <end position="138"/>
    </location>
</feature>
<keyword evidence="2" id="KW-0472">Membrane</keyword>
<comment type="caution">
    <text evidence="3">The sequence shown here is derived from an EMBL/GenBank/DDBJ whole genome shotgun (WGS) entry which is preliminary data.</text>
</comment>
<feature type="transmembrane region" description="Helical" evidence="2">
    <location>
        <begin position="359"/>
        <end position="382"/>
    </location>
</feature>
<accession>A0A6A4WC54</accession>
<evidence type="ECO:0000256" key="2">
    <source>
        <dbReference type="SAM" id="Phobius"/>
    </source>
</evidence>
<reference evidence="3 4" key="1">
    <citation type="submission" date="2019-07" db="EMBL/GenBank/DDBJ databases">
        <title>Draft genome assembly of a fouling barnacle, Amphibalanus amphitrite (Darwin, 1854): The first reference genome for Thecostraca.</title>
        <authorList>
            <person name="Kim W."/>
        </authorList>
    </citation>
    <scope>NUCLEOTIDE SEQUENCE [LARGE SCALE GENOMIC DNA]</scope>
    <source>
        <strain evidence="3">SNU_AA5</strain>
        <tissue evidence="3">Soma without cirri and trophi</tissue>
    </source>
</reference>
<feature type="compositionally biased region" description="Basic and acidic residues" evidence="1">
    <location>
        <begin position="94"/>
        <end position="105"/>
    </location>
</feature>
<dbReference type="InterPro" id="IPR029201">
    <property type="entry name" value="Jiraiya"/>
</dbReference>
<feature type="region of interest" description="Disordered" evidence="1">
    <location>
        <begin position="154"/>
        <end position="184"/>
    </location>
</feature>
<dbReference type="PANTHER" id="PTHR39947:SF1">
    <property type="entry name" value="IP19862P"/>
    <property type="match status" value="1"/>
</dbReference>
<keyword evidence="2" id="KW-1133">Transmembrane helix</keyword>
<name>A0A6A4WC54_AMPAM</name>
<feature type="transmembrane region" description="Helical" evidence="2">
    <location>
        <begin position="394"/>
        <end position="414"/>
    </location>
</feature>